<dbReference type="Gene3D" id="1.20.1250.20">
    <property type="entry name" value="MFS general substrate transporter like domains"/>
    <property type="match status" value="1"/>
</dbReference>
<dbReference type="RefSeq" id="XP_035670557.1">
    <property type="nucleotide sequence ID" value="XM_035814664.1"/>
</dbReference>
<feature type="transmembrane region" description="Helical" evidence="6">
    <location>
        <begin position="277"/>
        <end position="299"/>
    </location>
</feature>
<dbReference type="PROSITE" id="PS50850">
    <property type="entry name" value="MFS"/>
    <property type="match status" value="1"/>
</dbReference>
<sequence length="341" mass="37020">MLRKAQENLSTIRTSRALVVIVACLAIFTDTILDTVVEPIMPDYFYRLQHPNYTGPIINHHHVYKKPMAVSGIPQSPCNDGAICLPGVNTKQSLSEVSESKQRAKQLEQQSVILGILYASKTAASVISNPIAGYLSDRFGYSLILYIGLVLVFGATIAYAFSTSYAALFTARVIQGVGSSFSIISAYIMLAETFTDNTERAKTIGLVQTGMTLGALVGPVIGGVMYQFLGYKSPFLLIAGMTVVDGVLRLLLPRKSELAAVEEEEDYSILNFLQDPYVMTTAVFIFVVTTTALLVWGVVPVWMMMTMHSSPWQQGLALVPSAVGYVIGAFLSSKLVEMAGC</sequence>
<keyword evidence="4 6" id="KW-1133">Transmembrane helix</keyword>
<keyword evidence="5 6" id="KW-0472">Membrane</keyword>
<dbReference type="SUPFAM" id="SSF103473">
    <property type="entry name" value="MFS general substrate transporter"/>
    <property type="match status" value="1"/>
</dbReference>
<reference evidence="8" key="1">
    <citation type="journal article" date="2020" name="Nat. Ecol. Evol.">
        <title>Deeply conserved synteny resolves early events in vertebrate evolution.</title>
        <authorList>
            <person name="Simakov O."/>
            <person name="Marletaz F."/>
            <person name="Yue J.X."/>
            <person name="O'Connell B."/>
            <person name="Jenkins J."/>
            <person name="Brandt A."/>
            <person name="Calef R."/>
            <person name="Tung C.H."/>
            <person name="Huang T.K."/>
            <person name="Schmutz J."/>
            <person name="Satoh N."/>
            <person name="Yu J.K."/>
            <person name="Putnam N.H."/>
            <person name="Green R.E."/>
            <person name="Rokhsar D.S."/>
        </authorList>
    </citation>
    <scope>NUCLEOTIDE SEQUENCE [LARGE SCALE GENOMIC DNA]</scope>
    <source>
        <strain evidence="8">S238N-H82</strain>
    </source>
</reference>
<reference evidence="9" key="2">
    <citation type="submission" date="2025-08" db="UniProtKB">
        <authorList>
            <consortium name="RefSeq"/>
        </authorList>
    </citation>
    <scope>IDENTIFICATION</scope>
    <source>
        <strain evidence="9">S238N-H82</strain>
        <tissue evidence="9">Testes</tissue>
    </source>
</reference>
<evidence type="ECO:0000256" key="4">
    <source>
        <dbReference type="ARBA" id="ARBA00022989"/>
    </source>
</evidence>
<evidence type="ECO:0000256" key="2">
    <source>
        <dbReference type="ARBA" id="ARBA00022448"/>
    </source>
</evidence>
<keyword evidence="2" id="KW-0813">Transport</keyword>
<keyword evidence="8" id="KW-1185">Reference proteome</keyword>
<dbReference type="GO" id="GO:0005335">
    <property type="term" value="F:serotonin:sodium:chloride symporter activity"/>
    <property type="evidence" value="ECO:0000318"/>
    <property type="project" value="GO_Central"/>
</dbReference>
<evidence type="ECO:0000256" key="5">
    <source>
        <dbReference type="ARBA" id="ARBA00023136"/>
    </source>
</evidence>
<dbReference type="GeneID" id="118412061"/>
<feature type="domain" description="Major facilitator superfamily (MFS) profile" evidence="7">
    <location>
        <begin position="19"/>
        <end position="341"/>
    </location>
</feature>
<evidence type="ECO:0000256" key="1">
    <source>
        <dbReference type="ARBA" id="ARBA00004141"/>
    </source>
</evidence>
<feature type="transmembrane region" description="Helical" evidence="6">
    <location>
        <begin position="235"/>
        <end position="252"/>
    </location>
</feature>
<evidence type="ECO:0000313" key="8">
    <source>
        <dbReference type="Proteomes" id="UP000001554"/>
    </source>
</evidence>
<dbReference type="OMA" id="EPIMPDY"/>
<dbReference type="InterPro" id="IPR036259">
    <property type="entry name" value="MFS_trans_sf"/>
</dbReference>
<dbReference type="InterPro" id="IPR050930">
    <property type="entry name" value="MFS_Vesicular_Transporter"/>
</dbReference>
<protein>
    <submittedName>
        <fullName evidence="9">Chromaffin granule amine transporter-like</fullName>
    </submittedName>
</protein>
<feature type="transmembrane region" description="Helical" evidence="6">
    <location>
        <begin position="203"/>
        <end position="229"/>
    </location>
</feature>
<name>A0A9J7KUX1_BRAFL</name>
<feature type="transmembrane region" description="Helical" evidence="6">
    <location>
        <begin position="311"/>
        <end position="331"/>
    </location>
</feature>
<dbReference type="PANTHER" id="PTHR23506">
    <property type="entry name" value="GH10249P"/>
    <property type="match status" value="1"/>
</dbReference>
<gene>
    <name evidence="9" type="primary">LOC118412061</name>
</gene>
<dbReference type="Proteomes" id="UP000001554">
    <property type="component" value="Chromosome 3"/>
</dbReference>
<dbReference type="AlphaFoldDB" id="A0A9J7KUX1"/>
<evidence type="ECO:0000313" key="9">
    <source>
        <dbReference type="RefSeq" id="XP_035670557.1"/>
    </source>
</evidence>
<evidence type="ECO:0000256" key="3">
    <source>
        <dbReference type="ARBA" id="ARBA00022692"/>
    </source>
</evidence>
<evidence type="ECO:0000256" key="6">
    <source>
        <dbReference type="SAM" id="Phobius"/>
    </source>
</evidence>
<dbReference type="GO" id="GO:0015842">
    <property type="term" value="P:aminergic neurotransmitter loading into synaptic vesicle"/>
    <property type="evidence" value="ECO:0000318"/>
    <property type="project" value="GO_Central"/>
</dbReference>
<organism evidence="8 9">
    <name type="scientific">Branchiostoma floridae</name>
    <name type="common">Florida lancelet</name>
    <name type="synonym">Amphioxus</name>
    <dbReference type="NCBI Taxonomy" id="7739"/>
    <lineage>
        <taxon>Eukaryota</taxon>
        <taxon>Metazoa</taxon>
        <taxon>Chordata</taxon>
        <taxon>Cephalochordata</taxon>
        <taxon>Leptocardii</taxon>
        <taxon>Amphioxiformes</taxon>
        <taxon>Branchiostomatidae</taxon>
        <taxon>Branchiostoma</taxon>
    </lineage>
</organism>
<dbReference type="Pfam" id="PF07690">
    <property type="entry name" value="MFS_1"/>
    <property type="match status" value="1"/>
</dbReference>
<evidence type="ECO:0000259" key="7">
    <source>
        <dbReference type="PROSITE" id="PS50850"/>
    </source>
</evidence>
<dbReference type="GO" id="GO:0030672">
    <property type="term" value="C:synaptic vesicle membrane"/>
    <property type="evidence" value="ECO:0000318"/>
    <property type="project" value="GO_Central"/>
</dbReference>
<dbReference type="GO" id="GO:0043195">
    <property type="term" value="C:terminal bouton"/>
    <property type="evidence" value="ECO:0000318"/>
    <property type="project" value="GO_Central"/>
</dbReference>
<proteinExistence type="predicted"/>
<feature type="transmembrane region" description="Helical" evidence="6">
    <location>
        <begin position="143"/>
        <end position="161"/>
    </location>
</feature>
<keyword evidence="3 6" id="KW-0812">Transmembrane</keyword>
<dbReference type="InterPro" id="IPR011701">
    <property type="entry name" value="MFS"/>
</dbReference>
<dbReference type="KEGG" id="bfo:118412061"/>
<dbReference type="InterPro" id="IPR020846">
    <property type="entry name" value="MFS_dom"/>
</dbReference>
<accession>A0A9J7KUX1</accession>
<comment type="subcellular location">
    <subcellularLocation>
        <location evidence="1">Membrane</location>
        <topology evidence="1">Multi-pass membrane protein</topology>
    </subcellularLocation>
</comment>
<feature type="transmembrane region" description="Helical" evidence="6">
    <location>
        <begin position="173"/>
        <end position="191"/>
    </location>
</feature>
<dbReference type="PANTHER" id="PTHR23506:SF23">
    <property type="entry name" value="GH10249P"/>
    <property type="match status" value="1"/>
</dbReference>
<dbReference type="OrthoDB" id="10040667at2759"/>